<dbReference type="Proteomes" id="UP000324222">
    <property type="component" value="Unassembled WGS sequence"/>
</dbReference>
<keyword evidence="2" id="KW-1185">Reference proteome</keyword>
<accession>A0A5B7JUY6</accession>
<evidence type="ECO:0000313" key="2">
    <source>
        <dbReference type="Proteomes" id="UP000324222"/>
    </source>
</evidence>
<sequence length="77" mass="8203">METGWEGGRMLMVGEGGGEAEMGYHPDVGGGLRMGLRRGISCFVGATPWPAFHRAAGMLGRVLPDCVPRKKVKLECA</sequence>
<dbReference type="AlphaFoldDB" id="A0A5B7JUY6"/>
<protein>
    <submittedName>
        <fullName evidence="1">Uncharacterized protein</fullName>
    </submittedName>
</protein>
<comment type="caution">
    <text evidence="1">The sequence shown here is derived from an EMBL/GenBank/DDBJ whole genome shotgun (WGS) entry which is preliminary data.</text>
</comment>
<reference evidence="1 2" key="1">
    <citation type="submission" date="2019-05" db="EMBL/GenBank/DDBJ databases">
        <title>Another draft genome of Portunus trituberculatus and its Hox gene families provides insights of decapod evolution.</title>
        <authorList>
            <person name="Jeong J.-H."/>
            <person name="Song I."/>
            <person name="Kim S."/>
            <person name="Choi T."/>
            <person name="Kim D."/>
            <person name="Ryu S."/>
            <person name="Kim W."/>
        </authorList>
    </citation>
    <scope>NUCLEOTIDE SEQUENCE [LARGE SCALE GENOMIC DNA]</scope>
    <source>
        <tissue evidence="1">Muscle</tissue>
    </source>
</reference>
<proteinExistence type="predicted"/>
<organism evidence="1 2">
    <name type="scientific">Portunus trituberculatus</name>
    <name type="common">Swimming crab</name>
    <name type="synonym">Neptunus trituberculatus</name>
    <dbReference type="NCBI Taxonomy" id="210409"/>
    <lineage>
        <taxon>Eukaryota</taxon>
        <taxon>Metazoa</taxon>
        <taxon>Ecdysozoa</taxon>
        <taxon>Arthropoda</taxon>
        <taxon>Crustacea</taxon>
        <taxon>Multicrustacea</taxon>
        <taxon>Malacostraca</taxon>
        <taxon>Eumalacostraca</taxon>
        <taxon>Eucarida</taxon>
        <taxon>Decapoda</taxon>
        <taxon>Pleocyemata</taxon>
        <taxon>Brachyura</taxon>
        <taxon>Eubrachyura</taxon>
        <taxon>Portunoidea</taxon>
        <taxon>Portunidae</taxon>
        <taxon>Portuninae</taxon>
        <taxon>Portunus</taxon>
    </lineage>
</organism>
<dbReference type="EMBL" id="VSRR010113718">
    <property type="protein sequence ID" value="MPC98355.1"/>
    <property type="molecule type" value="Genomic_DNA"/>
</dbReference>
<gene>
    <name evidence="1" type="ORF">E2C01_093723</name>
</gene>
<name>A0A5B7JUY6_PORTR</name>
<evidence type="ECO:0000313" key="1">
    <source>
        <dbReference type="EMBL" id="MPC98355.1"/>
    </source>
</evidence>